<dbReference type="Pfam" id="PF07883">
    <property type="entry name" value="Cupin_2"/>
    <property type="match status" value="1"/>
</dbReference>
<dbReference type="SUPFAM" id="SSF51182">
    <property type="entry name" value="RmlC-like cupins"/>
    <property type="match status" value="1"/>
</dbReference>
<evidence type="ECO:0000313" key="2">
    <source>
        <dbReference type="EMBL" id="CAA9569202.1"/>
    </source>
</evidence>
<dbReference type="InterPro" id="IPR011051">
    <property type="entry name" value="RmlC_Cupin_sf"/>
</dbReference>
<dbReference type="Gene3D" id="2.60.120.10">
    <property type="entry name" value="Jelly Rolls"/>
    <property type="match status" value="1"/>
</dbReference>
<accession>A0A6J4V9J2</accession>
<sequence>MDTINGAIIITAHPGGPVAEIARGPITLGANHTADAYVALVGVVPTDTPVPPLHQHPYTDGGFYIAEGEITFQIGDREVIAGPGTFVYIPRGTVHTARMSGKVPMRGMLILSPGNAEHVFVPVEAEPEGS</sequence>
<proteinExistence type="predicted"/>
<reference evidence="2" key="1">
    <citation type="submission" date="2020-02" db="EMBL/GenBank/DDBJ databases">
        <authorList>
            <person name="Meier V. D."/>
        </authorList>
    </citation>
    <scope>NUCLEOTIDE SEQUENCE</scope>
    <source>
        <strain evidence="2">AVDCRST_MAG87</strain>
    </source>
</reference>
<feature type="domain" description="Cupin type-2" evidence="1">
    <location>
        <begin position="44"/>
        <end position="108"/>
    </location>
</feature>
<dbReference type="PANTHER" id="PTHR36440">
    <property type="entry name" value="PUTATIVE (AFU_ORTHOLOGUE AFUA_8G07350)-RELATED"/>
    <property type="match status" value="1"/>
</dbReference>
<dbReference type="AlphaFoldDB" id="A0A6J4V9J2"/>
<name>A0A6J4V9J2_9BACT</name>
<dbReference type="InterPro" id="IPR053146">
    <property type="entry name" value="QDO-like"/>
</dbReference>
<evidence type="ECO:0000259" key="1">
    <source>
        <dbReference type="Pfam" id="PF07883"/>
    </source>
</evidence>
<dbReference type="InterPro" id="IPR013096">
    <property type="entry name" value="Cupin_2"/>
</dbReference>
<gene>
    <name evidence="2" type="ORF">AVDCRST_MAG87-2244</name>
</gene>
<dbReference type="InterPro" id="IPR014710">
    <property type="entry name" value="RmlC-like_jellyroll"/>
</dbReference>
<dbReference type="EMBL" id="CADCWJ010000504">
    <property type="protein sequence ID" value="CAA9569202.1"/>
    <property type="molecule type" value="Genomic_DNA"/>
</dbReference>
<organism evidence="2">
    <name type="scientific">uncultured Thermomicrobiales bacterium</name>
    <dbReference type="NCBI Taxonomy" id="1645740"/>
    <lineage>
        <taxon>Bacteria</taxon>
        <taxon>Pseudomonadati</taxon>
        <taxon>Thermomicrobiota</taxon>
        <taxon>Thermomicrobia</taxon>
        <taxon>Thermomicrobiales</taxon>
        <taxon>environmental samples</taxon>
    </lineage>
</organism>
<protein>
    <recommendedName>
        <fullName evidence="1">Cupin type-2 domain-containing protein</fullName>
    </recommendedName>
</protein>
<dbReference type="PANTHER" id="PTHR36440:SF1">
    <property type="entry name" value="PUTATIVE (AFU_ORTHOLOGUE AFUA_8G07350)-RELATED"/>
    <property type="match status" value="1"/>
</dbReference>